<name>A0A9N7UIJ4_PLEPL</name>
<accession>A0A9N7UIJ4</accession>
<dbReference type="AlphaFoldDB" id="A0A9N7UIJ4"/>
<reference evidence="1" key="1">
    <citation type="submission" date="2020-03" db="EMBL/GenBank/DDBJ databases">
        <authorList>
            <person name="Weist P."/>
        </authorList>
    </citation>
    <scope>NUCLEOTIDE SEQUENCE</scope>
</reference>
<sequence>MVLKHTQLYKTAGELPQVLSSVPHALDPGPTGVLSPLLGSENHFPLERIQPSTYNMLIFQVVTGIYFCQQTHSSANLQNPQL</sequence>
<keyword evidence="2" id="KW-1185">Reference proteome</keyword>
<comment type="caution">
    <text evidence="1">The sequence shown here is derived from an EMBL/GenBank/DDBJ whole genome shotgun (WGS) entry which is preliminary data.</text>
</comment>
<evidence type="ECO:0000313" key="2">
    <source>
        <dbReference type="Proteomes" id="UP001153269"/>
    </source>
</evidence>
<evidence type="ECO:0000313" key="1">
    <source>
        <dbReference type="EMBL" id="CAB1432110.1"/>
    </source>
</evidence>
<gene>
    <name evidence="1" type="ORF">PLEPLA_LOCUS20167</name>
</gene>
<dbReference type="EMBL" id="CADEAL010001405">
    <property type="protein sequence ID" value="CAB1432110.1"/>
    <property type="molecule type" value="Genomic_DNA"/>
</dbReference>
<dbReference type="Proteomes" id="UP001153269">
    <property type="component" value="Unassembled WGS sequence"/>
</dbReference>
<organism evidence="1 2">
    <name type="scientific">Pleuronectes platessa</name>
    <name type="common">European plaice</name>
    <dbReference type="NCBI Taxonomy" id="8262"/>
    <lineage>
        <taxon>Eukaryota</taxon>
        <taxon>Metazoa</taxon>
        <taxon>Chordata</taxon>
        <taxon>Craniata</taxon>
        <taxon>Vertebrata</taxon>
        <taxon>Euteleostomi</taxon>
        <taxon>Actinopterygii</taxon>
        <taxon>Neopterygii</taxon>
        <taxon>Teleostei</taxon>
        <taxon>Neoteleostei</taxon>
        <taxon>Acanthomorphata</taxon>
        <taxon>Carangaria</taxon>
        <taxon>Pleuronectiformes</taxon>
        <taxon>Pleuronectoidei</taxon>
        <taxon>Pleuronectidae</taxon>
        <taxon>Pleuronectes</taxon>
    </lineage>
</organism>
<proteinExistence type="predicted"/>
<protein>
    <submittedName>
        <fullName evidence="1">Uncharacterized protein</fullName>
    </submittedName>
</protein>